<dbReference type="Proteomes" id="UP000604046">
    <property type="component" value="Unassembled WGS sequence"/>
</dbReference>
<accession>A0A812KVS1</accession>
<reference evidence="2" key="1">
    <citation type="submission" date="2021-02" db="EMBL/GenBank/DDBJ databases">
        <authorList>
            <person name="Dougan E. K."/>
            <person name="Rhodes N."/>
            <person name="Thang M."/>
            <person name="Chan C."/>
        </authorList>
    </citation>
    <scope>NUCLEOTIDE SEQUENCE</scope>
</reference>
<dbReference type="EMBL" id="CAJNDS010000735">
    <property type="protein sequence ID" value="CAE7231061.1"/>
    <property type="molecule type" value="Genomic_DNA"/>
</dbReference>
<name>A0A812KVS1_9DINO</name>
<comment type="caution">
    <text evidence="2">The sequence shown here is derived from an EMBL/GenBank/DDBJ whole genome shotgun (WGS) entry which is preliminary data.</text>
</comment>
<gene>
    <name evidence="2" type="primary">cysM</name>
    <name evidence="2" type="ORF">SNAT2548_LOCUS9448</name>
</gene>
<evidence type="ECO:0000313" key="2">
    <source>
        <dbReference type="EMBL" id="CAE7231061.1"/>
    </source>
</evidence>
<sequence>MLMKSRDGREGSARLLDAEAEERSSNKLDGVGLDYRRSLDPLEANIYLDALFGPLYYKLDRIRKEGSPQPRFTDYRLVCVFMLLNFFTQLAIAFKIYQVGDHTYGFIRDSLMGSTCWRVSHHPELVGVVYPSSLSGLLDPSDSDYDCLPPILTLSIFPEIVDANKDGFWSSEEVTERQVLMSSLGSTMATELNNTMFNMAVYDETNRKGSRSSSHGSPRLDMDFFKHYKGEIQVCVGNDRNLCGNLEGSGQLRGMLEGNHPADRVEKCTSVLETFCGKIFGTDYLWLHHQNQDICGKAFFQRRKGVNIAHYAAVSTYQGEADSILGRVFISFLVLMIFIWVMLMISEFRHIYNFVYVVWNMRSTDNSDPDFVTQTDALKWNVVKLPIGHKVFALLGIALPRIIIACVVMCVGCSFLAMTNNLLDLVLNSTALGFLIEVDDLIHTALLGKNFEIHVMSHFETLAVECHVHSAASSYAALIVSFLITGVFVTYTYLKPNGLQDVGFGVECLCHLEGNCYAQRLLPRGSGL</sequence>
<keyword evidence="1" id="KW-0812">Transmembrane</keyword>
<keyword evidence="1" id="KW-0472">Membrane</keyword>
<evidence type="ECO:0000256" key="1">
    <source>
        <dbReference type="SAM" id="Phobius"/>
    </source>
</evidence>
<organism evidence="2 3">
    <name type="scientific">Symbiodinium natans</name>
    <dbReference type="NCBI Taxonomy" id="878477"/>
    <lineage>
        <taxon>Eukaryota</taxon>
        <taxon>Sar</taxon>
        <taxon>Alveolata</taxon>
        <taxon>Dinophyceae</taxon>
        <taxon>Suessiales</taxon>
        <taxon>Symbiodiniaceae</taxon>
        <taxon>Symbiodinium</taxon>
    </lineage>
</organism>
<protein>
    <submittedName>
        <fullName evidence="2">CysM protein</fullName>
    </submittedName>
</protein>
<keyword evidence="3" id="KW-1185">Reference proteome</keyword>
<feature type="transmembrane region" description="Helical" evidence="1">
    <location>
        <begin position="324"/>
        <end position="345"/>
    </location>
</feature>
<proteinExistence type="predicted"/>
<feature type="transmembrane region" description="Helical" evidence="1">
    <location>
        <begin position="475"/>
        <end position="494"/>
    </location>
</feature>
<dbReference type="OrthoDB" id="423358at2759"/>
<keyword evidence="1" id="KW-1133">Transmembrane helix</keyword>
<feature type="transmembrane region" description="Helical" evidence="1">
    <location>
        <begin position="391"/>
        <end position="417"/>
    </location>
</feature>
<evidence type="ECO:0000313" key="3">
    <source>
        <dbReference type="Proteomes" id="UP000604046"/>
    </source>
</evidence>
<dbReference type="AlphaFoldDB" id="A0A812KVS1"/>